<keyword evidence="3" id="KW-1185">Reference proteome</keyword>
<organism evidence="2 3">
    <name type="scientific">Saccharothrix saharensis</name>
    <dbReference type="NCBI Taxonomy" id="571190"/>
    <lineage>
        <taxon>Bacteria</taxon>
        <taxon>Bacillati</taxon>
        <taxon>Actinomycetota</taxon>
        <taxon>Actinomycetes</taxon>
        <taxon>Pseudonocardiales</taxon>
        <taxon>Pseudonocardiaceae</taxon>
        <taxon>Saccharothrix</taxon>
    </lineage>
</organism>
<dbReference type="EMBL" id="VFPP01000001">
    <property type="protein sequence ID" value="TQM85020.1"/>
    <property type="molecule type" value="Genomic_DNA"/>
</dbReference>
<evidence type="ECO:0000256" key="1">
    <source>
        <dbReference type="SAM" id="MobiDB-lite"/>
    </source>
</evidence>
<gene>
    <name evidence="2" type="ORF">FHX81_7487</name>
</gene>
<reference evidence="2 3" key="1">
    <citation type="submission" date="2019-06" db="EMBL/GenBank/DDBJ databases">
        <title>Sequencing the genomes of 1000 actinobacteria strains.</title>
        <authorList>
            <person name="Klenk H.-P."/>
        </authorList>
    </citation>
    <scope>NUCLEOTIDE SEQUENCE [LARGE SCALE GENOMIC DNA]</scope>
    <source>
        <strain evidence="2 3">DSM 45456</strain>
    </source>
</reference>
<name>A0A543JQB7_9PSEU</name>
<feature type="compositionally biased region" description="Basic and acidic residues" evidence="1">
    <location>
        <begin position="93"/>
        <end position="113"/>
    </location>
</feature>
<comment type="caution">
    <text evidence="2">The sequence shown here is derived from an EMBL/GenBank/DDBJ whole genome shotgun (WGS) entry which is preliminary data.</text>
</comment>
<dbReference type="OrthoDB" id="3632864at2"/>
<protein>
    <submittedName>
        <fullName evidence="2">Uncharacterized protein</fullName>
    </submittedName>
</protein>
<evidence type="ECO:0000313" key="2">
    <source>
        <dbReference type="EMBL" id="TQM85020.1"/>
    </source>
</evidence>
<dbReference type="AlphaFoldDB" id="A0A543JQB7"/>
<dbReference type="RefSeq" id="WP_141983118.1">
    <property type="nucleotide sequence ID" value="NZ_VFPP01000001.1"/>
</dbReference>
<evidence type="ECO:0000313" key="3">
    <source>
        <dbReference type="Proteomes" id="UP000316628"/>
    </source>
</evidence>
<accession>A0A543JQB7</accession>
<dbReference type="Proteomes" id="UP000316628">
    <property type="component" value="Unassembled WGS sequence"/>
</dbReference>
<proteinExistence type="predicted"/>
<feature type="region of interest" description="Disordered" evidence="1">
    <location>
        <begin position="62"/>
        <end position="132"/>
    </location>
</feature>
<sequence>MAVDLDEGQALVLWCLMLPGLRRAAAAGRWSERLERTAALVRDGGSALDACRRFDLVPGADTDGAVRGIGDPPGVAGAYPDPRGPRPPSTGRGEYRCPRGVCGRHDRRDDEGRPPVCALFDDEPMLPTGSPR</sequence>